<organism evidence="1 2">
    <name type="scientific">Rhodofomes roseus</name>
    <dbReference type="NCBI Taxonomy" id="34475"/>
    <lineage>
        <taxon>Eukaryota</taxon>
        <taxon>Fungi</taxon>
        <taxon>Dikarya</taxon>
        <taxon>Basidiomycota</taxon>
        <taxon>Agaricomycotina</taxon>
        <taxon>Agaricomycetes</taxon>
        <taxon>Polyporales</taxon>
        <taxon>Rhodofomes</taxon>
    </lineage>
</organism>
<reference evidence="1 2" key="1">
    <citation type="submission" date="2019-01" db="EMBL/GenBank/DDBJ databases">
        <title>Genome sequencing of the rare red list fungi Fomitopsis rosea.</title>
        <authorList>
            <person name="Buettner E."/>
            <person name="Kellner H."/>
        </authorList>
    </citation>
    <scope>NUCLEOTIDE SEQUENCE [LARGE SCALE GENOMIC DNA]</scope>
    <source>
        <strain evidence="1 2">DSM 105464</strain>
    </source>
</reference>
<sequence length="268" mass="28350">MRSIYLAPLAIGFLTSLAIAAPVLLYTGSPYAHDALDSPESTATLSAPALSRRTGAHLSPAILKMERATDVHGRSSNVLLSLYPAIGPEKGSKVWYVGGASIAGSNQAVPELVGKYARGGVTPVDVEASKSLGLFKLAGTGQPMIGSESEWLVEQPSGLVITKVPLVLVAIHEGLDVRRRGEVNVAADLVRSKVLSTCEKLGYVPGKKIRPETLFFPENFSSVTMLPMGWVKVTGEDQKTQGCIAAATRSYNEVSVSLCKLIGCKISK</sequence>
<comment type="caution">
    <text evidence="1">The sequence shown here is derived from an EMBL/GenBank/DDBJ whole genome shotgun (WGS) entry which is preliminary data.</text>
</comment>
<accession>A0A4Y9Z0Z8</accession>
<evidence type="ECO:0000313" key="1">
    <source>
        <dbReference type="EMBL" id="TFY68315.1"/>
    </source>
</evidence>
<dbReference type="Proteomes" id="UP000298390">
    <property type="component" value="Unassembled WGS sequence"/>
</dbReference>
<dbReference type="EMBL" id="SEKV01000033">
    <property type="protein sequence ID" value="TFY68315.1"/>
    <property type="molecule type" value="Genomic_DNA"/>
</dbReference>
<name>A0A4Y9Z0Z8_9APHY</name>
<proteinExistence type="predicted"/>
<protein>
    <submittedName>
        <fullName evidence="1">Uncharacterized protein</fullName>
    </submittedName>
</protein>
<dbReference type="AlphaFoldDB" id="A0A4Y9Z0Z8"/>
<evidence type="ECO:0000313" key="2">
    <source>
        <dbReference type="Proteomes" id="UP000298390"/>
    </source>
</evidence>
<gene>
    <name evidence="1" type="ORF">EVJ58_g1094</name>
</gene>